<dbReference type="FunFam" id="3.40.605.10:FF:000026">
    <property type="entry name" value="Aldehyde dehydrogenase, putative"/>
    <property type="match status" value="1"/>
</dbReference>
<dbReference type="Proteomes" id="UP000070501">
    <property type="component" value="Unassembled WGS sequence"/>
</dbReference>
<accession>A0A136IYT4</accession>
<dbReference type="Gene3D" id="3.40.309.10">
    <property type="entry name" value="Aldehyde Dehydrogenase, Chain A, domain 2"/>
    <property type="match status" value="1"/>
</dbReference>
<dbReference type="InterPro" id="IPR016161">
    <property type="entry name" value="Ald_DH/histidinol_DH"/>
</dbReference>
<evidence type="ECO:0000256" key="3">
    <source>
        <dbReference type="ARBA" id="ARBA00024226"/>
    </source>
</evidence>
<dbReference type="FunFam" id="3.40.605.10:FF:000007">
    <property type="entry name" value="NAD/NADP-dependent betaine aldehyde dehydrogenase"/>
    <property type="match status" value="1"/>
</dbReference>
<protein>
    <recommendedName>
        <fullName evidence="3">aldehyde dehydrogenase (NAD(+))</fullName>
        <ecNumber evidence="3">1.2.1.3</ecNumber>
    </recommendedName>
</protein>
<name>A0A136IYT4_9PEZI</name>
<evidence type="ECO:0000256" key="4">
    <source>
        <dbReference type="ARBA" id="ARBA00049194"/>
    </source>
</evidence>
<evidence type="ECO:0000313" key="6">
    <source>
        <dbReference type="EMBL" id="KXJ90058.1"/>
    </source>
</evidence>
<comment type="catalytic activity">
    <reaction evidence="4">
        <text>an aldehyde + NAD(+) + H2O = a carboxylate + NADH + 2 H(+)</text>
        <dbReference type="Rhea" id="RHEA:16185"/>
        <dbReference type="ChEBI" id="CHEBI:15377"/>
        <dbReference type="ChEBI" id="CHEBI:15378"/>
        <dbReference type="ChEBI" id="CHEBI:17478"/>
        <dbReference type="ChEBI" id="CHEBI:29067"/>
        <dbReference type="ChEBI" id="CHEBI:57540"/>
        <dbReference type="ChEBI" id="CHEBI:57945"/>
        <dbReference type="EC" id="1.2.1.3"/>
    </reaction>
</comment>
<comment type="similarity">
    <text evidence="1">Belongs to the aldehyde dehydrogenase family.</text>
</comment>
<gene>
    <name evidence="6" type="ORF">Micbo1qcDRAFT_189216</name>
</gene>
<evidence type="ECO:0000256" key="2">
    <source>
        <dbReference type="ARBA" id="ARBA00023002"/>
    </source>
</evidence>
<dbReference type="InterPro" id="IPR016162">
    <property type="entry name" value="Ald_DH_N"/>
</dbReference>
<evidence type="ECO:0000256" key="1">
    <source>
        <dbReference type="ARBA" id="ARBA00009986"/>
    </source>
</evidence>
<dbReference type="STRING" id="196109.A0A136IYT4"/>
<keyword evidence="7" id="KW-1185">Reference proteome</keyword>
<keyword evidence="2" id="KW-0560">Oxidoreductase</keyword>
<evidence type="ECO:0000259" key="5">
    <source>
        <dbReference type="Pfam" id="PF00171"/>
    </source>
</evidence>
<dbReference type="OrthoDB" id="310895at2759"/>
<dbReference type="InterPro" id="IPR016163">
    <property type="entry name" value="Ald_DH_C"/>
</dbReference>
<evidence type="ECO:0000313" key="7">
    <source>
        <dbReference type="Proteomes" id="UP000070501"/>
    </source>
</evidence>
<dbReference type="FunFam" id="3.40.309.10:FF:000012">
    <property type="entry name" value="Betaine aldehyde dehydrogenase"/>
    <property type="match status" value="1"/>
</dbReference>
<dbReference type="EMBL" id="KQ964253">
    <property type="protein sequence ID" value="KXJ90058.1"/>
    <property type="molecule type" value="Genomic_DNA"/>
</dbReference>
<proteinExistence type="inferred from homology"/>
<dbReference type="Pfam" id="PF00171">
    <property type="entry name" value="Aldedh"/>
    <property type="match status" value="1"/>
</dbReference>
<dbReference type="Gene3D" id="3.40.605.10">
    <property type="entry name" value="Aldehyde Dehydrogenase, Chain A, domain 1"/>
    <property type="match status" value="1"/>
</dbReference>
<organism evidence="6 7">
    <name type="scientific">Microdochium bolleyi</name>
    <dbReference type="NCBI Taxonomy" id="196109"/>
    <lineage>
        <taxon>Eukaryota</taxon>
        <taxon>Fungi</taxon>
        <taxon>Dikarya</taxon>
        <taxon>Ascomycota</taxon>
        <taxon>Pezizomycotina</taxon>
        <taxon>Sordariomycetes</taxon>
        <taxon>Xylariomycetidae</taxon>
        <taxon>Xylariales</taxon>
        <taxon>Microdochiaceae</taxon>
        <taxon>Microdochium</taxon>
    </lineage>
</organism>
<dbReference type="AlphaFoldDB" id="A0A136IYT4"/>
<dbReference type="GO" id="GO:0046394">
    <property type="term" value="P:carboxylic acid biosynthetic process"/>
    <property type="evidence" value="ECO:0007669"/>
    <property type="project" value="UniProtKB-ARBA"/>
</dbReference>
<dbReference type="PANTHER" id="PTHR11699">
    <property type="entry name" value="ALDEHYDE DEHYDROGENASE-RELATED"/>
    <property type="match status" value="1"/>
</dbReference>
<dbReference type="SUPFAM" id="SSF53720">
    <property type="entry name" value="ALDH-like"/>
    <property type="match status" value="1"/>
</dbReference>
<dbReference type="InterPro" id="IPR015590">
    <property type="entry name" value="Aldehyde_DH_dom"/>
</dbReference>
<dbReference type="InParanoid" id="A0A136IYT4"/>
<dbReference type="GO" id="GO:0004029">
    <property type="term" value="F:aldehyde dehydrogenase (NAD+) activity"/>
    <property type="evidence" value="ECO:0007669"/>
    <property type="project" value="UniProtKB-EC"/>
</dbReference>
<feature type="domain" description="Aldehyde dehydrogenase" evidence="5">
    <location>
        <begin position="33"/>
        <end position="492"/>
    </location>
</feature>
<dbReference type="EC" id="1.2.1.3" evidence="3"/>
<reference evidence="7" key="1">
    <citation type="submission" date="2016-02" db="EMBL/GenBank/DDBJ databases">
        <title>Draft genome sequence of Microdochium bolleyi, a fungal endophyte of beachgrass.</title>
        <authorList>
            <consortium name="DOE Joint Genome Institute"/>
            <person name="David A.S."/>
            <person name="May G."/>
            <person name="Haridas S."/>
            <person name="Lim J."/>
            <person name="Wang M."/>
            <person name="Labutti K."/>
            <person name="Lipzen A."/>
            <person name="Barry K."/>
            <person name="Grigoriev I.V."/>
        </authorList>
    </citation>
    <scope>NUCLEOTIDE SEQUENCE [LARGE SCALE GENOMIC DNA]</scope>
    <source>
        <strain evidence="7">J235TASD1</strain>
    </source>
</reference>
<sequence length="499" mass="53243">MANATVEVKGAGGLPITVSTGLFIDNEFVPALNNETIELENPATGKHLATVSAAQKADVDKAVASSKKAFQTWKKTPPTKRRDLLHALATIIEKRAPEIASLEALDAGILFNDSMGLNVGQAIENLRYFGGWADKVDGETLHIPEGFAYTRREPIGVCAAIVPWNSPLMITIWKLAPALAAGNTMVVKTPELCPLYAQKLGEFIVEAGFPPGVVNIVCGLGHVAGSALSEHMDVRKISFTGSPGVGRQVLAASSRSNLKKVTLELGGKGPSIVFDDADWDNALLWTSLGITVNNGQICVAGSRIYVQDTIYDKFVKEFSARTAEAVHGDPLLPETTKGPVISATQRDRILAFVPRGKDSGAKLLHGGAAIKKDDEFAGGHFVANTAFADVAQDAPIMQEEIFGPFASIAPFKTEDEVIAKANDTSYGLAAAVFTRDIGRAYRVTEAVEAGQITVNMWGTVNANTPFGGVKESGFGRDMGKDAIEEWTNVKAVKFNMMKL</sequence>